<evidence type="ECO:0000313" key="2">
    <source>
        <dbReference type="EMBL" id="ROV88891.1"/>
    </source>
</evidence>
<dbReference type="EMBL" id="LJZO01000062">
    <property type="protein sequence ID" value="ROV88891.1"/>
    <property type="molecule type" value="Genomic_DNA"/>
</dbReference>
<dbReference type="OrthoDB" id="3358750at2759"/>
<dbReference type="Proteomes" id="UP000284375">
    <property type="component" value="Unassembled WGS sequence"/>
</dbReference>
<evidence type="ECO:0000313" key="3">
    <source>
        <dbReference type="Proteomes" id="UP000284375"/>
    </source>
</evidence>
<protein>
    <submittedName>
        <fullName evidence="2">Uncharacterized protein</fullName>
    </submittedName>
</protein>
<comment type="caution">
    <text evidence="2">The sequence shown here is derived from an EMBL/GenBank/DDBJ whole genome shotgun (WGS) entry which is preliminary data.</text>
</comment>
<name>A0A423VD89_CYTCH</name>
<feature type="region of interest" description="Disordered" evidence="1">
    <location>
        <begin position="1"/>
        <end position="104"/>
    </location>
</feature>
<accession>A0A423VD89</accession>
<gene>
    <name evidence="2" type="ORF">VSDG_08923</name>
</gene>
<reference evidence="2 3" key="1">
    <citation type="submission" date="2015-09" db="EMBL/GenBank/DDBJ databases">
        <title>Host preference determinants of Valsa canker pathogens revealed by comparative genomics.</title>
        <authorList>
            <person name="Yin Z."/>
            <person name="Huang L."/>
        </authorList>
    </citation>
    <scope>NUCLEOTIDE SEQUENCE [LARGE SCALE GENOMIC DNA]</scope>
    <source>
        <strain evidence="2 3">YSFL</strain>
    </source>
</reference>
<proteinExistence type="predicted"/>
<sequence>MSGKADLPHGDRFEEGKEHSHQAGDSKDQRSIANRLAAEERKDENAGDSKETALSKEDPTLPAKSHGNAPSKGAKIDAEIQAEEEATINNKKSGKTDSMPGKKN</sequence>
<keyword evidence="3" id="KW-1185">Reference proteome</keyword>
<dbReference type="PANTHER" id="PTHR39475:SF1">
    <property type="entry name" value="CONIDIATION-SPECIFIC PROTEIN 6"/>
    <property type="match status" value="1"/>
</dbReference>
<feature type="compositionally biased region" description="Basic and acidic residues" evidence="1">
    <location>
        <begin position="1"/>
        <end position="30"/>
    </location>
</feature>
<dbReference type="PANTHER" id="PTHR39475">
    <property type="entry name" value="CONIDIATION-SPECIFIC PROTEIN 6"/>
    <property type="match status" value="1"/>
</dbReference>
<organism evidence="2 3">
    <name type="scientific">Cytospora chrysosperma</name>
    <name type="common">Cytospora canker fungus</name>
    <name type="synonym">Sphaeria chrysosperma</name>
    <dbReference type="NCBI Taxonomy" id="252740"/>
    <lineage>
        <taxon>Eukaryota</taxon>
        <taxon>Fungi</taxon>
        <taxon>Dikarya</taxon>
        <taxon>Ascomycota</taxon>
        <taxon>Pezizomycotina</taxon>
        <taxon>Sordariomycetes</taxon>
        <taxon>Sordariomycetidae</taxon>
        <taxon>Diaporthales</taxon>
        <taxon>Cytosporaceae</taxon>
        <taxon>Cytospora</taxon>
    </lineage>
</organism>
<feature type="compositionally biased region" description="Basic and acidic residues" evidence="1">
    <location>
        <begin position="37"/>
        <end position="59"/>
    </location>
</feature>
<dbReference type="AlphaFoldDB" id="A0A423VD89"/>
<evidence type="ECO:0000256" key="1">
    <source>
        <dbReference type="SAM" id="MobiDB-lite"/>
    </source>
</evidence>